<name>A0A9X5APU5_9FIRM</name>
<reference evidence="2 3" key="1">
    <citation type="journal article" date="2019" name="Nat. Med.">
        <title>A library of human gut bacterial isolates paired with longitudinal multiomics data enables mechanistic microbiome research.</title>
        <authorList>
            <person name="Poyet M."/>
            <person name="Groussin M."/>
            <person name="Gibbons S.M."/>
            <person name="Avila-Pacheco J."/>
            <person name="Jiang X."/>
            <person name="Kearney S.M."/>
            <person name="Perrotta A.R."/>
            <person name="Berdy B."/>
            <person name="Zhao S."/>
            <person name="Lieberman T.D."/>
            <person name="Swanson P.K."/>
            <person name="Smith M."/>
            <person name="Roesemann S."/>
            <person name="Alexander J.E."/>
            <person name="Rich S.A."/>
            <person name="Livny J."/>
            <person name="Vlamakis H."/>
            <person name="Clish C."/>
            <person name="Bullock K."/>
            <person name="Deik A."/>
            <person name="Scott J."/>
            <person name="Pierce K.A."/>
            <person name="Xavier R.J."/>
            <person name="Alm E.J."/>
        </authorList>
    </citation>
    <scope>NUCLEOTIDE SEQUENCE [LARGE SCALE GENOMIC DNA]</scope>
    <source>
        <strain evidence="2 3">BIOML-A198</strain>
    </source>
</reference>
<protein>
    <submittedName>
        <fullName evidence="2">Uncharacterized protein</fullName>
    </submittedName>
</protein>
<proteinExistence type="predicted"/>
<dbReference type="AlphaFoldDB" id="A0A9X5APU5"/>
<evidence type="ECO:0000313" key="2">
    <source>
        <dbReference type="EMBL" id="MTK21886.1"/>
    </source>
</evidence>
<gene>
    <name evidence="2" type="ORF">GMA92_10710</name>
</gene>
<sequence length="74" mass="8245">MKDKNLIEKIQFEAGQITEGIILGTGKVVTAIEDAAVDLTEDILDTVKENNEDLADNIDELEEKIEKNRISSKE</sequence>
<keyword evidence="1" id="KW-0175">Coiled coil</keyword>
<comment type="caution">
    <text evidence="2">The sequence shown here is derived from an EMBL/GenBank/DDBJ whole genome shotgun (WGS) entry which is preliminary data.</text>
</comment>
<evidence type="ECO:0000313" key="3">
    <source>
        <dbReference type="Proteomes" id="UP000487649"/>
    </source>
</evidence>
<evidence type="ECO:0000256" key="1">
    <source>
        <dbReference type="SAM" id="Coils"/>
    </source>
</evidence>
<dbReference type="RefSeq" id="WP_006783511.1">
    <property type="nucleotide sequence ID" value="NZ_JAMQUV010000075.1"/>
</dbReference>
<dbReference type="Proteomes" id="UP000487649">
    <property type="component" value="Unassembled WGS sequence"/>
</dbReference>
<feature type="coiled-coil region" evidence="1">
    <location>
        <begin position="37"/>
        <end position="71"/>
    </location>
</feature>
<organism evidence="2 3">
    <name type="scientific">Turicibacter sanguinis</name>
    <dbReference type="NCBI Taxonomy" id="154288"/>
    <lineage>
        <taxon>Bacteria</taxon>
        <taxon>Bacillati</taxon>
        <taxon>Bacillota</taxon>
        <taxon>Erysipelotrichia</taxon>
        <taxon>Erysipelotrichales</taxon>
        <taxon>Turicibacteraceae</taxon>
        <taxon>Turicibacter</taxon>
    </lineage>
</organism>
<dbReference type="EMBL" id="WMQE01000025">
    <property type="protein sequence ID" value="MTK21886.1"/>
    <property type="molecule type" value="Genomic_DNA"/>
</dbReference>
<accession>A0A9X5APU5</accession>